<evidence type="ECO:0000313" key="3">
    <source>
        <dbReference type="Proteomes" id="UP000265715"/>
    </source>
</evidence>
<reference evidence="2 3" key="1">
    <citation type="submission" date="2018-08" db="EMBL/GenBank/DDBJ databases">
        <title>Meiothermus terrae DSM 26712 genome sequencing project.</title>
        <authorList>
            <person name="Da Costa M.S."/>
            <person name="Albuquerque L."/>
            <person name="Raposo P."/>
            <person name="Froufe H.J.C."/>
            <person name="Barroso C.S."/>
            <person name="Egas C."/>
        </authorList>
    </citation>
    <scope>NUCLEOTIDE SEQUENCE [LARGE SCALE GENOMIC DNA]</scope>
    <source>
        <strain evidence="2 3">DSM 26712</strain>
    </source>
</reference>
<dbReference type="InterPro" id="IPR046817">
    <property type="entry name" value="MmeI_N"/>
</dbReference>
<gene>
    <name evidence="2" type="ORF">Mterra_00627</name>
</gene>
<organism evidence="2 3">
    <name type="scientific">Calidithermus terrae</name>
    <dbReference type="NCBI Taxonomy" id="1408545"/>
    <lineage>
        <taxon>Bacteria</taxon>
        <taxon>Thermotogati</taxon>
        <taxon>Deinococcota</taxon>
        <taxon>Deinococci</taxon>
        <taxon>Thermales</taxon>
        <taxon>Thermaceae</taxon>
        <taxon>Calidithermus</taxon>
    </lineage>
</organism>
<name>A0A399F6L1_9DEIN</name>
<dbReference type="Pfam" id="PF20464">
    <property type="entry name" value="MmeI_N"/>
    <property type="match status" value="1"/>
</dbReference>
<evidence type="ECO:0000313" key="2">
    <source>
        <dbReference type="EMBL" id="RIH90251.1"/>
    </source>
</evidence>
<dbReference type="Proteomes" id="UP000265715">
    <property type="component" value="Unassembled WGS sequence"/>
</dbReference>
<evidence type="ECO:0000259" key="1">
    <source>
        <dbReference type="Pfam" id="PF20464"/>
    </source>
</evidence>
<protein>
    <recommendedName>
        <fullName evidence="1">MmeI-like N-terminal domain-containing protein</fullName>
    </recommendedName>
</protein>
<sequence length="390" mass="43066">MSLENTLRDLQQQLREPAAPRLNEAQTVQVVVLRLLQALGWDIWNPAAVCAQRNSGGGSGAYVPDFLLLVEGKARLVVEAKALGARFSANEATQALNYAVKHAVRWAVLTDGRTWHFYDKNLTIHSPPEECLQVTIDLLDPDAKAYLERLLAHKVWRDPKADERVAAEAERVQASIRKRQSLTDIKNKLAAALTQAYKATPEGLDRAIRNELDPSEQQLAFEYLAQLHGSLLKAGEPEEGQPRPLGAGPTDPVTTLHQAFKDYVKPGNDKGVAATLQGSQLAVRNWRDLLHGVAQAFVLLGRGDELRRTNRVYVSVDELRKQNSGEPYLPSAYRELSNGKVFFVHGGADESRQLLEELLTQLGVPQGVLEVEYKGKSHKLPSGAATASRR</sequence>
<dbReference type="EMBL" id="QXDL01000014">
    <property type="protein sequence ID" value="RIH90251.1"/>
    <property type="molecule type" value="Genomic_DNA"/>
</dbReference>
<feature type="domain" description="MmeI-like N-terminal" evidence="1">
    <location>
        <begin position="21"/>
        <end position="174"/>
    </location>
</feature>
<dbReference type="RefSeq" id="WP_119313844.1">
    <property type="nucleotide sequence ID" value="NZ_QXDL01000014.1"/>
</dbReference>
<accession>A0A399F6L1</accession>
<proteinExistence type="predicted"/>
<comment type="caution">
    <text evidence="2">The sequence shown here is derived from an EMBL/GenBank/DDBJ whole genome shotgun (WGS) entry which is preliminary data.</text>
</comment>
<dbReference type="OrthoDB" id="9148007at2"/>
<dbReference type="Gene3D" id="3.90.1570.30">
    <property type="match status" value="1"/>
</dbReference>
<keyword evidence="3" id="KW-1185">Reference proteome</keyword>
<dbReference type="AlphaFoldDB" id="A0A399F6L1"/>